<gene>
    <name evidence="1" type="ORF">PN36_19385</name>
</gene>
<protein>
    <recommendedName>
        <fullName evidence="3">Double-GTPase 2 domain-containing protein</fullName>
    </recommendedName>
</protein>
<dbReference type="EMBL" id="JSZA02000080">
    <property type="protein sequence ID" value="KHD08231.1"/>
    <property type="molecule type" value="Genomic_DNA"/>
</dbReference>
<keyword evidence="2" id="KW-1185">Reference proteome</keyword>
<dbReference type="Proteomes" id="UP000030428">
    <property type="component" value="Unassembled WGS sequence"/>
</dbReference>
<accession>A0A0A6S6B2</accession>
<name>A0A0A6S6B2_9GAMM</name>
<dbReference type="SUPFAM" id="SSF52540">
    <property type="entry name" value="P-loop containing nucleoside triphosphate hydrolases"/>
    <property type="match status" value="1"/>
</dbReference>
<comment type="caution">
    <text evidence="1">The sequence shown here is derived from an EMBL/GenBank/DDBJ whole genome shotgun (WGS) entry which is preliminary data.</text>
</comment>
<evidence type="ECO:0000313" key="2">
    <source>
        <dbReference type="Proteomes" id="UP000030428"/>
    </source>
</evidence>
<sequence>MNDKYLCLNCWRISKVDDLFSVAQKPYWREPPGRQRLGDLYHDNEWRQILFGLAPRAPYQLAIQDSRNVECQCGKPMPPCAKLPNKLLAIRLIGPKNSGKTLFLITMLDSFNKLEEMALRRICNTNQHFDKFSSVLLRDRRRPAPTMTGESYVWEIMDAQRTHPVLAFHDIGGQIWEQMRHPKNLTNYLALPGHLILVLDGARIAHDLNLASQDAWDANPEERNNIDDLSILEHITENWEKADYNKTKLALVITKADILWNEYPLLQEVCASLSKTDEKQEDLKKLMRQSGRNALIIFAEQRFRDTYEIFATSSLGFCPEENDVNTDDPDKLERQPNPEGTLLPLQWLLNI</sequence>
<dbReference type="AlphaFoldDB" id="A0A0A6S6B2"/>
<evidence type="ECO:0008006" key="3">
    <source>
        <dbReference type="Google" id="ProtNLM"/>
    </source>
</evidence>
<organism evidence="1 2">
    <name type="scientific">Candidatus Thiomargarita nelsonii</name>
    <dbReference type="NCBI Taxonomy" id="1003181"/>
    <lineage>
        <taxon>Bacteria</taxon>
        <taxon>Pseudomonadati</taxon>
        <taxon>Pseudomonadota</taxon>
        <taxon>Gammaproteobacteria</taxon>
        <taxon>Thiotrichales</taxon>
        <taxon>Thiotrichaceae</taxon>
        <taxon>Thiomargarita</taxon>
    </lineage>
</organism>
<reference evidence="1 2" key="1">
    <citation type="journal article" date="2016" name="Front. Microbiol.">
        <title>Single-Cell (Meta-)Genomics of a Dimorphic Candidatus Thiomargarita nelsonii Reveals Genomic Plasticity.</title>
        <authorList>
            <person name="Flood B.E."/>
            <person name="Fliss P."/>
            <person name="Jones D.S."/>
            <person name="Dick G.J."/>
            <person name="Jain S."/>
            <person name="Kaster A.K."/>
            <person name="Winkel M."/>
            <person name="Mussmann M."/>
            <person name="Bailey J."/>
        </authorList>
    </citation>
    <scope>NUCLEOTIDE SEQUENCE [LARGE SCALE GENOMIC DNA]</scope>
    <source>
        <strain evidence="1">Hydrate Ridge</strain>
    </source>
</reference>
<evidence type="ECO:0000313" key="1">
    <source>
        <dbReference type="EMBL" id="KHD08231.1"/>
    </source>
</evidence>
<dbReference type="InterPro" id="IPR027417">
    <property type="entry name" value="P-loop_NTPase"/>
</dbReference>
<proteinExistence type="predicted"/>